<evidence type="ECO:0000313" key="3">
    <source>
        <dbReference type="Proteomes" id="UP001279681"/>
    </source>
</evidence>
<sequence>MNINKKNRGLTFLETIVSIAIILIVSSFLFYKIIDYNEKKDLQINRHLIQNIFIKYTNKSFYQKRRYLLEMDLKNKILVVKNQNNEIIEKFNFPLKLKYEIPYENIRNPYFKVETTKTGNLSKAFTLYIFGYKEQVENRIAFYTFQKEKILKLNIYLNQNVKNIYYKNIIEYHYSQDGQNRIGWVEEE</sequence>
<accession>A0ABU4WB29</accession>
<feature type="transmembrane region" description="Helical" evidence="1">
    <location>
        <begin position="12"/>
        <end position="31"/>
    </location>
</feature>
<proteinExistence type="predicted"/>
<keyword evidence="1" id="KW-0472">Membrane</keyword>
<dbReference type="Proteomes" id="UP001279681">
    <property type="component" value="Unassembled WGS sequence"/>
</dbReference>
<evidence type="ECO:0000256" key="1">
    <source>
        <dbReference type="SAM" id="Phobius"/>
    </source>
</evidence>
<name>A0ABU4WB29_9FUSO</name>
<dbReference type="RefSeq" id="WP_320314128.1">
    <property type="nucleotide sequence ID" value="NZ_JAVIKH010000013.1"/>
</dbReference>
<keyword evidence="1" id="KW-0812">Transmembrane</keyword>
<gene>
    <name evidence="2" type="ORF">RFV38_09620</name>
</gene>
<evidence type="ECO:0000313" key="2">
    <source>
        <dbReference type="EMBL" id="MDX8336746.1"/>
    </source>
</evidence>
<protein>
    <submittedName>
        <fullName evidence="2">Prepilin-type N-terminal cleavage/methylation domain-containing protein</fullName>
    </submittedName>
</protein>
<keyword evidence="3" id="KW-1185">Reference proteome</keyword>
<dbReference type="EMBL" id="JAVIKH010000013">
    <property type="protein sequence ID" value="MDX8336746.1"/>
    <property type="molecule type" value="Genomic_DNA"/>
</dbReference>
<comment type="caution">
    <text evidence="2">The sequence shown here is derived from an EMBL/GenBank/DDBJ whole genome shotgun (WGS) entry which is preliminary data.</text>
</comment>
<keyword evidence="1" id="KW-1133">Transmembrane helix</keyword>
<reference evidence="3" key="1">
    <citation type="submission" date="2023-07" db="EMBL/GenBank/DDBJ databases">
        <authorList>
            <person name="Colorado M.A."/>
            <person name="Villamil L.M."/>
            <person name="Melo J.F."/>
            <person name="Rodriguez J.A."/>
            <person name="Ruiz R.Y."/>
        </authorList>
    </citation>
    <scope>NUCLEOTIDE SEQUENCE [LARGE SCALE GENOMIC DNA]</scope>
    <source>
        <strain evidence="3">C33</strain>
    </source>
</reference>
<organism evidence="2 3">
    <name type="scientific">Candidatus Cetobacterium colombiensis</name>
    <dbReference type="NCBI Taxonomy" id="3073100"/>
    <lineage>
        <taxon>Bacteria</taxon>
        <taxon>Fusobacteriati</taxon>
        <taxon>Fusobacteriota</taxon>
        <taxon>Fusobacteriia</taxon>
        <taxon>Fusobacteriales</taxon>
        <taxon>Fusobacteriaceae</taxon>
        <taxon>Cetobacterium</taxon>
    </lineage>
</organism>
<dbReference type="InterPro" id="IPR012902">
    <property type="entry name" value="N_methyl_site"/>
</dbReference>
<dbReference type="Pfam" id="PF07963">
    <property type="entry name" value="N_methyl"/>
    <property type="match status" value="1"/>
</dbReference>